<keyword evidence="10 17" id="KW-0106">Calcium</keyword>
<feature type="binding site" evidence="17">
    <location>
        <position position="244"/>
    </location>
    <ligand>
        <name>Ca(2+)</name>
        <dbReference type="ChEBI" id="CHEBI:29108"/>
        <label>2</label>
    </ligand>
</feature>
<evidence type="ECO:0000256" key="16">
    <source>
        <dbReference type="PIRSR" id="PIRSR600823-2"/>
    </source>
</evidence>
<dbReference type="GO" id="GO:0009505">
    <property type="term" value="C:plant-type cell wall"/>
    <property type="evidence" value="ECO:0000318"/>
    <property type="project" value="GO_Central"/>
</dbReference>
<evidence type="ECO:0000256" key="14">
    <source>
        <dbReference type="ARBA" id="ARBA00023324"/>
    </source>
</evidence>
<evidence type="ECO:0000256" key="10">
    <source>
        <dbReference type="ARBA" id="ARBA00022837"/>
    </source>
</evidence>
<dbReference type="PANTHER" id="PTHR31517">
    <property type="match status" value="1"/>
</dbReference>
<evidence type="ECO:0000256" key="19">
    <source>
        <dbReference type="PIRSR" id="PIRSR600823-5"/>
    </source>
</evidence>
<gene>
    <name evidence="22" type="ORF">SELMODRAFT_125363</name>
</gene>
<evidence type="ECO:0000256" key="3">
    <source>
        <dbReference type="ARBA" id="ARBA00006873"/>
    </source>
</evidence>
<evidence type="ECO:0000256" key="13">
    <source>
        <dbReference type="ARBA" id="ARBA00023157"/>
    </source>
</evidence>
<comment type="similarity">
    <text evidence="3">Belongs to the peroxidase family. Ascorbate peroxidase subfamily.</text>
</comment>
<evidence type="ECO:0000313" key="23">
    <source>
        <dbReference type="Proteomes" id="UP000001514"/>
    </source>
</evidence>
<keyword evidence="13 19" id="KW-1015">Disulfide bond</keyword>
<keyword evidence="6 20" id="KW-0575">Peroxidase</keyword>
<feature type="binding site" evidence="17">
    <location>
        <position position="71"/>
    </location>
    <ligand>
        <name>Ca(2+)</name>
        <dbReference type="ChEBI" id="CHEBI:29108"/>
        <label>1</label>
    </ligand>
</feature>
<evidence type="ECO:0000256" key="1">
    <source>
        <dbReference type="ARBA" id="ARBA00000189"/>
    </source>
</evidence>
<protein>
    <recommendedName>
        <fullName evidence="4 20">Peroxidase</fullName>
        <ecNumber evidence="4 20">1.11.1.7</ecNumber>
    </recommendedName>
</protein>
<dbReference type="OMA" id="AMAILCE"/>
<evidence type="ECO:0000256" key="7">
    <source>
        <dbReference type="ARBA" id="ARBA00022617"/>
    </source>
</evidence>
<evidence type="ECO:0000256" key="9">
    <source>
        <dbReference type="ARBA" id="ARBA00022729"/>
    </source>
</evidence>
<feature type="chain" id="PRO_5005127356" description="Peroxidase" evidence="20">
    <location>
        <begin position="26"/>
        <end position="324"/>
    </location>
</feature>
<dbReference type="eggNOG" id="ENOG502QPI1">
    <property type="taxonomic scope" value="Eukaryota"/>
</dbReference>
<feature type="binding site" evidence="17">
    <location>
        <position position="78"/>
    </location>
    <ligand>
        <name>Ca(2+)</name>
        <dbReference type="ChEBI" id="CHEBI:29108"/>
        <label>1</label>
    </ligand>
</feature>
<evidence type="ECO:0000256" key="20">
    <source>
        <dbReference type="RuleBase" id="RU362060"/>
    </source>
</evidence>
<feature type="binding site" evidence="17">
    <location>
        <position position="247"/>
    </location>
    <ligand>
        <name>Ca(2+)</name>
        <dbReference type="ChEBI" id="CHEBI:29108"/>
        <label>2</label>
    </ligand>
</feature>
<comment type="similarity">
    <text evidence="20">Belongs to the peroxidase family. Classical plant (class III) peroxidase subfamily.</text>
</comment>
<dbReference type="FunFam" id="1.10.420.10:FF:000007">
    <property type="entry name" value="Peroxidase"/>
    <property type="match status" value="1"/>
</dbReference>
<dbReference type="GO" id="GO:0140825">
    <property type="term" value="F:lactoperoxidase activity"/>
    <property type="evidence" value="ECO:0007669"/>
    <property type="project" value="UniProtKB-EC"/>
</dbReference>
<dbReference type="Pfam" id="PF00141">
    <property type="entry name" value="peroxidase"/>
    <property type="match status" value="1"/>
</dbReference>
<dbReference type="InterPro" id="IPR002016">
    <property type="entry name" value="Haem_peroxidase"/>
</dbReference>
<dbReference type="PRINTS" id="PR00458">
    <property type="entry name" value="PEROXIDASE"/>
</dbReference>
<dbReference type="EC" id="1.11.1.7" evidence="4 20"/>
<feature type="binding site" evidence="17">
    <location>
        <position position="196"/>
    </location>
    <ligand>
        <name>Ca(2+)</name>
        <dbReference type="ChEBI" id="CHEBI:29108"/>
        <label>2</label>
    </ligand>
</feature>
<evidence type="ECO:0000256" key="5">
    <source>
        <dbReference type="ARBA" id="ARBA00022525"/>
    </source>
</evidence>
<proteinExistence type="inferred from homology"/>
<dbReference type="Gene3D" id="1.10.420.10">
    <property type="entry name" value="Peroxidase, domain 2"/>
    <property type="match status" value="1"/>
</dbReference>
<feature type="active site" description="Proton acceptor" evidence="15">
    <location>
        <position position="70"/>
    </location>
</feature>
<dbReference type="GO" id="GO:0006979">
    <property type="term" value="P:response to oxidative stress"/>
    <property type="evidence" value="ECO:0007669"/>
    <property type="project" value="UniProtKB-UniRule"/>
</dbReference>
<evidence type="ECO:0000256" key="18">
    <source>
        <dbReference type="PIRSR" id="PIRSR600823-4"/>
    </source>
</evidence>
<comment type="cofactor">
    <cofactor evidence="17 20">
        <name>heme b</name>
        <dbReference type="ChEBI" id="CHEBI:60344"/>
    </cofactor>
    <text evidence="17 20">Binds 1 heme b (iron(II)-protoporphyrin IX) group per subunit.</text>
</comment>
<evidence type="ECO:0000313" key="22">
    <source>
        <dbReference type="EMBL" id="EFJ11801.1"/>
    </source>
</evidence>
<dbReference type="GO" id="GO:0020037">
    <property type="term" value="F:heme binding"/>
    <property type="evidence" value="ECO:0007669"/>
    <property type="project" value="UniProtKB-UniRule"/>
</dbReference>
<dbReference type="EMBL" id="GL377644">
    <property type="protein sequence ID" value="EFJ11801.1"/>
    <property type="molecule type" value="Genomic_DNA"/>
</dbReference>
<evidence type="ECO:0000256" key="8">
    <source>
        <dbReference type="ARBA" id="ARBA00022723"/>
    </source>
</evidence>
<evidence type="ECO:0000256" key="17">
    <source>
        <dbReference type="PIRSR" id="PIRSR600823-3"/>
    </source>
</evidence>
<evidence type="ECO:0000256" key="12">
    <source>
        <dbReference type="ARBA" id="ARBA00023004"/>
    </source>
</evidence>
<accession>D8SV32</accession>
<keyword evidence="7 20" id="KW-0349">Heme</keyword>
<feature type="disulfide bond" evidence="19">
    <location>
        <begin position="124"/>
        <end position="320"/>
    </location>
</feature>
<feature type="domain" description="Plant heme peroxidase family profile" evidence="21">
    <location>
        <begin position="29"/>
        <end position="324"/>
    </location>
</feature>
<keyword evidence="9 20" id="KW-0732">Signal</keyword>
<dbReference type="InterPro" id="IPR019794">
    <property type="entry name" value="Peroxidases_AS"/>
</dbReference>
<dbReference type="SUPFAM" id="SSF48113">
    <property type="entry name" value="Heme-dependent peroxidases"/>
    <property type="match status" value="1"/>
</dbReference>
<dbReference type="PANTHER" id="PTHR31517:SF59">
    <property type="entry name" value="PEROXIDASE"/>
    <property type="match status" value="1"/>
</dbReference>
<dbReference type="PRINTS" id="PR00461">
    <property type="entry name" value="PLPEROXIDASE"/>
</dbReference>
<evidence type="ECO:0000256" key="6">
    <source>
        <dbReference type="ARBA" id="ARBA00022559"/>
    </source>
</evidence>
<sequence length="324" mass="35197">MGSRGNSVLAVVFLLLFAGNVEVIGQSSGLRVGFYSRSCRNVEPIVRGVVQRFLGRDRTVTAALLRLFFHDCFVRGCDASLLLNSTRTNRSEKEHGANGSVRGYDLIDAAKAEVERQCRGVVSCADIVALATRDSIALAGGPDYPVPTGRRDGRISIVNDADVLPDPNSNANGAIQAFANKGLTPQDLVLLLGAHTVGITHCGFFRHRLFNFRGTGRADPSMDPALVRQLQRACTSDSVEVFLDQGTPFRVDKVFFDQLVSNRAILIIDQQLRVEQRTDDIVRALANGTLNFNAAFAQSMTNMGNLDVLTGTRGEIRRVCSAVN</sequence>
<dbReference type="InterPro" id="IPR033905">
    <property type="entry name" value="Secretory_peroxidase"/>
</dbReference>
<name>D8SV32_SELML</name>
<dbReference type="GO" id="GO:0005576">
    <property type="term" value="C:extracellular region"/>
    <property type="evidence" value="ECO:0007669"/>
    <property type="project" value="UniProtKB-SubCell"/>
</dbReference>
<organism evidence="23">
    <name type="scientific">Selaginella moellendorffii</name>
    <name type="common">Spikemoss</name>
    <dbReference type="NCBI Taxonomy" id="88036"/>
    <lineage>
        <taxon>Eukaryota</taxon>
        <taxon>Viridiplantae</taxon>
        <taxon>Streptophyta</taxon>
        <taxon>Embryophyta</taxon>
        <taxon>Tracheophyta</taxon>
        <taxon>Lycopodiopsida</taxon>
        <taxon>Selaginellales</taxon>
        <taxon>Selaginellaceae</taxon>
        <taxon>Selaginella</taxon>
    </lineage>
</organism>
<feature type="binding site" evidence="17">
    <location>
        <position position="76"/>
    </location>
    <ligand>
        <name>Ca(2+)</name>
        <dbReference type="ChEBI" id="CHEBI:29108"/>
        <label>1</label>
    </ligand>
</feature>
<dbReference type="PROSITE" id="PS50873">
    <property type="entry name" value="PEROXIDASE_4"/>
    <property type="match status" value="1"/>
</dbReference>
<evidence type="ECO:0000256" key="15">
    <source>
        <dbReference type="PIRSR" id="PIRSR600823-1"/>
    </source>
</evidence>
<feature type="disulfide bond" evidence="19">
    <location>
        <begin position="39"/>
        <end position="118"/>
    </location>
</feature>
<dbReference type="GO" id="GO:0042744">
    <property type="term" value="P:hydrogen peroxide catabolic process"/>
    <property type="evidence" value="ECO:0007669"/>
    <property type="project" value="UniProtKB-KW"/>
</dbReference>
<comment type="function">
    <text evidence="2">Removal of H(2)O(2), oxidation of toxic reductants, biosynthesis and degradation of lignin, suberization, auxin catabolism, response to environmental stresses such as wounding, pathogen attack and oxidative stress. These functions might be dependent on each isozyme/isoform in each plant tissue.</text>
</comment>
<evidence type="ECO:0000259" key="21">
    <source>
        <dbReference type="PROSITE" id="PS50873"/>
    </source>
</evidence>
<comment type="catalytic activity">
    <reaction evidence="1 20">
        <text>2 a phenolic donor + H2O2 = 2 a phenolic radical donor + 2 H2O</text>
        <dbReference type="Rhea" id="RHEA:56136"/>
        <dbReference type="ChEBI" id="CHEBI:15377"/>
        <dbReference type="ChEBI" id="CHEBI:16240"/>
        <dbReference type="ChEBI" id="CHEBI:139520"/>
        <dbReference type="ChEBI" id="CHEBI:139521"/>
        <dbReference type="EC" id="1.11.1.7"/>
    </reaction>
</comment>
<dbReference type="GO" id="GO:0006950">
    <property type="term" value="P:response to stress"/>
    <property type="evidence" value="ECO:0000318"/>
    <property type="project" value="GO_Central"/>
</dbReference>
<dbReference type="PROSITE" id="PS00435">
    <property type="entry name" value="PEROXIDASE_1"/>
    <property type="match status" value="1"/>
</dbReference>
<dbReference type="AlphaFoldDB" id="D8SV32"/>
<dbReference type="Gramene" id="EFJ11801">
    <property type="protein sequence ID" value="EFJ11801"/>
    <property type="gene ID" value="SELMODRAFT_125363"/>
</dbReference>
<dbReference type="GO" id="GO:0046872">
    <property type="term" value="F:metal ion binding"/>
    <property type="evidence" value="ECO:0007669"/>
    <property type="project" value="UniProtKB-UniRule"/>
</dbReference>
<dbReference type="GO" id="GO:0004601">
    <property type="term" value="F:peroxidase activity"/>
    <property type="evidence" value="ECO:0000318"/>
    <property type="project" value="GO_Central"/>
</dbReference>
<evidence type="ECO:0000256" key="2">
    <source>
        <dbReference type="ARBA" id="ARBA00002322"/>
    </source>
</evidence>
<keyword evidence="5 20" id="KW-0964">Secreted</keyword>
<keyword evidence="12 17" id="KW-0408">Iron</keyword>
<feature type="binding site" evidence="17">
    <location>
        <position position="80"/>
    </location>
    <ligand>
        <name>Ca(2+)</name>
        <dbReference type="ChEBI" id="CHEBI:29108"/>
        <label>1</label>
    </ligand>
</feature>
<dbReference type="InterPro" id="IPR000823">
    <property type="entry name" value="Peroxidase_pln"/>
</dbReference>
<evidence type="ECO:0000256" key="11">
    <source>
        <dbReference type="ARBA" id="ARBA00023002"/>
    </source>
</evidence>
<keyword evidence="11 20" id="KW-0560">Oxidoreductase</keyword>
<feature type="signal peptide" evidence="20">
    <location>
        <begin position="1"/>
        <end position="25"/>
    </location>
</feature>
<dbReference type="Gene3D" id="1.10.520.10">
    <property type="match status" value="1"/>
</dbReference>
<dbReference type="InterPro" id="IPR010255">
    <property type="entry name" value="Haem_peroxidase_sf"/>
</dbReference>
<feature type="binding site" evidence="17">
    <location>
        <position position="74"/>
    </location>
    <ligand>
        <name>Ca(2+)</name>
        <dbReference type="ChEBI" id="CHEBI:29108"/>
        <label>1</label>
    </ligand>
</feature>
<keyword evidence="14 20" id="KW-0376">Hydrogen peroxide</keyword>
<dbReference type="STRING" id="88036.D8SV32"/>
<feature type="binding site" evidence="17">
    <location>
        <position position="92"/>
    </location>
    <ligand>
        <name>Ca(2+)</name>
        <dbReference type="ChEBI" id="CHEBI:29108"/>
        <label>1</label>
    </ligand>
</feature>
<feature type="disulfide bond" evidence="19">
    <location>
        <begin position="202"/>
        <end position="234"/>
    </location>
</feature>
<dbReference type="KEGG" id="smo:SELMODRAFT_125363"/>
<dbReference type="InterPro" id="IPR019793">
    <property type="entry name" value="Peroxidases_heam-ligand_BS"/>
</dbReference>
<dbReference type="HOGENOM" id="CLU_010543_0_3_1"/>
<feature type="binding site" evidence="17">
    <location>
        <position position="252"/>
    </location>
    <ligand>
        <name>Ca(2+)</name>
        <dbReference type="ChEBI" id="CHEBI:29108"/>
        <label>2</label>
    </ligand>
</feature>
<dbReference type="PROSITE" id="PS00436">
    <property type="entry name" value="PEROXIDASE_2"/>
    <property type="match status" value="1"/>
</dbReference>
<feature type="disulfide bond" evidence="19">
    <location>
        <begin position="72"/>
        <end position="77"/>
    </location>
</feature>
<dbReference type="InParanoid" id="D8SV32"/>
<feature type="site" description="Transition state stabilizer" evidence="18">
    <location>
        <position position="66"/>
    </location>
</feature>
<feature type="binding site" description="axial binding residue" evidence="17">
    <location>
        <position position="195"/>
    </location>
    <ligand>
        <name>heme b</name>
        <dbReference type="ChEBI" id="CHEBI:60344"/>
    </ligand>
    <ligandPart>
        <name>Fe</name>
        <dbReference type="ChEBI" id="CHEBI:18248"/>
    </ligandPart>
</feature>
<dbReference type="OrthoDB" id="2113341at2759"/>
<dbReference type="Proteomes" id="UP000001514">
    <property type="component" value="Unassembled WGS sequence"/>
</dbReference>
<reference evidence="22 23" key="1">
    <citation type="journal article" date="2011" name="Science">
        <title>The Selaginella genome identifies genetic changes associated with the evolution of vascular plants.</title>
        <authorList>
            <person name="Banks J.A."/>
            <person name="Nishiyama T."/>
            <person name="Hasebe M."/>
            <person name="Bowman J.L."/>
            <person name="Gribskov M."/>
            <person name="dePamphilis C."/>
            <person name="Albert V.A."/>
            <person name="Aono N."/>
            <person name="Aoyama T."/>
            <person name="Ambrose B.A."/>
            <person name="Ashton N.W."/>
            <person name="Axtell M.J."/>
            <person name="Barker E."/>
            <person name="Barker M.S."/>
            <person name="Bennetzen J.L."/>
            <person name="Bonawitz N.D."/>
            <person name="Chapple C."/>
            <person name="Cheng C."/>
            <person name="Correa L.G."/>
            <person name="Dacre M."/>
            <person name="DeBarry J."/>
            <person name="Dreyer I."/>
            <person name="Elias M."/>
            <person name="Engstrom E.M."/>
            <person name="Estelle M."/>
            <person name="Feng L."/>
            <person name="Finet C."/>
            <person name="Floyd S.K."/>
            <person name="Frommer W.B."/>
            <person name="Fujita T."/>
            <person name="Gramzow L."/>
            <person name="Gutensohn M."/>
            <person name="Harholt J."/>
            <person name="Hattori M."/>
            <person name="Heyl A."/>
            <person name="Hirai T."/>
            <person name="Hiwatashi Y."/>
            <person name="Ishikawa M."/>
            <person name="Iwata M."/>
            <person name="Karol K.G."/>
            <person name="Koehler B."/>
            <person name="Kolukisaoglu U."/>
            <person name="Kubo M."/>
            <person name="Kurata T."/>
            <person name="Lalonde S."/>
            <person name="Li K."/>
            <person name="Li Y."/>
            <person name="Litt A."/>
            <person name="Lyons E."/>
            <person name="Manning G."/>
            <person name="Maruyama T."/>
            <person name="Michael T.P."/>
            <person name="Mikami K."/>
            <person name="Miyazaki S."/>
            <person name="Morinaga S."/>
            <person name="Murata T."/>
            <person name="Mueller-Roeber B."/>
            <person name="Nelson D.R."/>
            <person name="Obara M."/>
            <person name="Oguri Y."/>
            <person name="Olmstead R.G."/>
            <person name="Onodera N."/>
            <person name="Petersen B.L."/>
            <person name="Pils B."/>
            <person name="Prigge M."/>
            <person name="Rensing S.A."/>
            <person name="Riano-Pachon D.M."/>
            <person name="Roberts A.W."/>
            <person name="Sato Y."/>
            <person name="Scheller H.V."/>
            <person name="Schulz B."/>
            <person name="Schulz C."/>
            <person name="Shakirov E.V."/>
            <person name="Shibagaki N."/>
            <person name="Shinohara N."/>
            <person name="Shippen D.E."/>
            <person name="Soerensen I."/>
            <person name="Sotooka R."/>
            <person name="Sugimoto N."/>
            <person name="Sugita M."/>
            <person name="Sumikawa N."/>
            <person name="Tanurdzic M."/>
            <person name="Theissen G."/>
            <person name="Ulvskov P."/>
            <person name="Wakazuki S."/>
            <person name="Weng J.K."/>
            <person name="Willats W.W."/>
            <person name="Wipf D."/>
            <person name="Wolf P.G."/>
            <person name="Yang L."/>
            <person name="Zimmer A.D."/>
            <person name="Zhu Q."/>
            <person name="Mitros T."/>
            <person name="Hellsten U."/>
            <person name="Loque D."/>
            <person name="Otillar R."/>
            <person name="Salamov A."/>
            <person name="Schmutz J."/>
            <person name="Shapiro H."/>
            <person name="Lindquist E."/>
            <person name="Lucas S."/>
            <person name="Rokhsar D."/>
            <person name="Grigoriev I.V."/>
        </authorList>
    </citation>
    <scope>NUCLEOTIDE SEQUENCE [LARGE SCALE GENOMIC DNA]</scope>
</reference>
<feature type="binding site" evidence="16">
    <location>
        <position position="165"/>
    </location>
    <ligand>
        <name>substrate</name>
    </ligand>
</feature>
<dbReference type="FunFam" id="1.10.520.10:FF:000008">
    <property type="entry name" value="Peroxidase"/>
    <property type="match status" value="1"/>
</dbReference>
<comment type="subcellular location">
    <subcellularLocation>
        <location evidence="20">Secreted</location>
    </subcellularLocation>
</comment>
<dbReference type="FunCoup" id="D8SV32">
    <property type="interactions" value="405"/>
</dbReference>
<keyword evidence="8 17" id="KW-0479">Metal-binding</keyword>
<comment type="cofactor">
    <cofactor evidence="17 20">
        <name>Ca(2+)</name>
        <dbReference type="ChEBI" id="CHEBI:29108"/>
    </cofactor>
    <text evidence="17 20">Binds 2 calcium ions per subunit.</text>
</comment>
<evidence type="ECO:0000256" key="4">
    <source>
        <dbReference type="ARBA" id="ARBA00012313"/>
    </source>
</evidence>
<keyword evidence="23" id="KW-1185">Reference proteome</keyword>
<dbReference type="CDD" id="cd00693">
    <property type="entry name" value="secretory_peroxidase"/>
    <property type="match status" value="1"/>
</dbReference>